<evidence type="ECO:0000313" key="2">
    <source>
        <dbReference type="EMBL" id="KAJ4429139.1"/>
    </source>
</evidence>
<accession>A0ABQ8S5I3</accession>
<evidence type="ECO:0000313" key="3">
    <source>
        <dbReference type="Proteomes" id="UP001148838"/>
    </source>
</evidence>
<dbReference type="EMBL" id="JAJSOF020000036">
    <property type="protein sequence ID" value="KAJ4429139.1"/>
    <property type="molecule type" value="Genomic_DNA"/>
</dbReference>
<protein>
    <submittedName>
        <fullName evidence="2">Uncharacterized protein</fullName>
    </submittedName>
</protein>
<dbReference type="Proteomes" id="UP001148838">
    <property type="component" value="Unassembled WGS sequence"/>
</dbReference>
<reference evidence="2 3" key="1">
    <citation type="journal article" date="2022" name="Allergy">
        <title>Genome assembly and annotation of Periplaneta americana reveal a comprehensive cockroach allergen profile.</title>
        <authorList>
            <person name="Wang L."/>
            <person name="Xiong Q."/>
            <person name="Saelim N."/>
            <person name="Wang L."/>
            <person name="Nong W."/>
            <person name="Wan A.T."/>
            <person name="Shi M."/>
            <person name="Liu X."/>
            <person name="Cao Q."/>
            <person name="Hui J.H.L."/>
            <person name="Sookrung N."/>
            <person name="Leung T.F."/>
            <person name="Tungtrongchitr A."/>
            <person name="Tsui S.K.W."/>
        </authorList>
    </citation>
    <scope>NUCLEOTIDE SEQUENCE [LARGE SCALE GENOMIC DNA]</scope>
    <source>
        <strain evidence="2">PWHHKU_190912</strain>
    </source>
</reference>
<keyword evidence="3" id="KW-1185">Reference proteome</keyword>
<feature type="region of interest" description="Disordered" evidence="1">
    <location>
        <begin position="218"/>
        <end position="244"/>
    </location>
</feature>
<sequence>MYTRSTMYPGAMSYINVSSGAGTDVSVQSAASQNLWSTQGSTLKKKSSGRNSIALRLSEATVRSRALRLLSLGPFEGFRHPVGEIKLTAAFCYELQTSGKSRLHEYQLPLMYQQATRVTTEGKSNDRLPLLRCPHVPILIGECIRFSFVRCSFATFVRILRRREQTAIGYFQVSLGSTEDYTSSPKSTPSALPAFSQRFSSASGVSLAGFTGSAMSHRASPYSPAPAPPTAHTPSLSYLGNSPSADSPGGNATIWSNYDTGAALQQYGVVTASGNSASRARTGPSISAAASLSASEYIDC</sequence>
<gene>
    <name evidence="2" type="ORF">ANN_26140</name>
</gene>
<name>A0ABQ8S5I3_PERAM</name>
<organism evidence="2 3">
    <name type="scientific">Periplaneta americana</name>
    <name type="common">American cockroach</name>
    <name type="synonym">Blatta americana</name>
    <dbReference type="NCBI Taxonomy" id="6978"/>
    <lineage>
        <taxon>Eukaryota</taxon>
        <taxon>Metazoa</taxon>
        <taxon>Ecdysozoa</taxon>
        <taxon>Arthropoda</taxon>
        <taxon>Hexapoda</taxon>
        <taxon>Insecta</taxon>
        <taxon>Pterygota</taxon>
        <taxon>Neoptera</taxon>
        <taxon>Polyneoptera</taxon>
        <taxon>Dictyoptera</taxon>
        <taxon>Blattodea</taxon>
        <taxon>Blattoidea</taxon>
        <taxon>Blattidae</taxon>
        <taxon>Blattinae</taxon>
        <taxon>Periplaneta</taxon>
    </lineage>
</organism>
<proteinExistence type="predicted"/>
<evidence type="ECO:0000256" key="1">
    <source>
        <dbReference type="SAM" id="MobiDB-lite"/>
    </source>
</evidence>
<comment type="caution">
    <text evidence="2">The sequence shown here is derived from an EMBL/GenBank/DDBJ whole genome shotgun (WGS) entry which is preliminary data.</text>
</comment>